<dbReference type="AlphaFoldDB" id="A0A445KMA4"/>
<accession>A0A445KMA4</accession>
<dbReference type="PANTHER" id="PTHR31066">
    <property type="entry name" value="OS05G0427100 PROTEIN-RELATED"/>
    <property type="match status" value="1"/>
</dbReference>
<feature type="domain" description="PB1" evidence="1">
    <location>
        <begin position="53"/>
        <end position="134"/>
    </location>
</feature>
<organism evidence="2 3">
    <name type="scientific">Glycine soja</name>
    <name type="common">Wild soybean</name>
    <dbReference type="NCBI Taxonomy" id="3848"/>
    <lineage>
        <taxon>Eukaryota</taxon>
        <taxon>Viridiplantae</taxon>
        <taxon>Streptophyta</taxon>
        <taxon>Embryophyta</taxon>
        <taxon>Tracheophyta</taxon>
        <taxon>Spermatophyta</taxon>
        <taxon>Magnoliopsida</taxon>
        <taxon>eudicotyledons</taxon>
        <taxon>Gunneridae</taxon>
        <taxon>Pentapetalae</taxon>
        <taxon>rosids</taxon>
        <taxon>fabids</taxon>
        <taxon>Fabales</taxon>
        <taxon>Fabaceae</taxon>
        <taxon>Papilionoideae</taxon>
        <taxon>50 kb inversion clade</taxon>
        <taxon>NPAAA clade</taxon>
        <taxon>indigoferoid/millettioid clade</taxon>
        <taxon>Phaseoleae</taxon>
        <taxon>Glycine</taxon>
        <taxon>Glycine subgen. Soja</taxon>
    </lineage>
</organism>
<comment type="caution">
    <text evidence="2">The sequence shown here is derived from an EMBL/GenBank/DDBJ whole genome shotgun (WGS) entry which is preliminary data.</text>
</comment>
<dbReference type="Proteomes" id="UP000289340">
    <property type="component" value="Chromosome 5"/>
</dbReference>
<dbReference type="SMART" id="SM00666">
    <property type="entry name" value="PB1"/>
    <property type="match status" value="1"/>
</dbReference>
<protein>
    <recommendedName>
        <fullName evidence="1">PB1 domain-containing protein</fullName>
    </recommendedName>
</protein>
<proteinExistence type="predicted"/>
<evidence type="ECO:0000313" key="2">
    <source>
        <dbReference type="EMBL" id="RZC11831.1"/>
    </source>
</evidence>
<keyword evidence="3" id="KW-1185">Reference proteome</keyword>
<name>A0A445KMA4_GLYSO</name>
<dbReference type="SUPFAM" id="SSF54277">
    <property type="entry name" value="CAD &amp; PB1 domains"/>
    <property type="match status" value="1"/>
</dbReference>
<dbReference type="Pfam" id="PF00564">
    <property type="entry name" value="PB1"/>
    <property type="match status" value="1"/>
</dbReference>
<evidence type="ECO:0000259" key="1">
    <source>
        <dbReference type="SMART" id="SM00666"/>
    </source>
</evidence>
<sequence length="167" mass="18546">MCCVDGPLVVCGLHMLYELGLIGEVEVVITHDGACDHNGLTVEAERDYTINEGKKGESIYPDFVGGDTHIIVSEHAASLADLSMCLSKTFLKGRPFTLKYQLPNEDLDSLIFVTTNKDLENMTVKPSRIHLFLFPTKLESTHSILPQIHDTLAKSDDWFLNALNDIV</sequence>
<dbReference type="InterPro" id="IPR000270">
    <property type="entry name" value="PB1_dom"/>
</dbReference>
<reference evidence="2 3" key="1">
    <citation type="submission" date="2018-09" db="EMBL/GenBank/DDBJ databases">
        <title>A high-quality reference genome of wild soybean provides a powerful tool to mine soybean genomes.</title>
        <authorList>
            <person name="Xie M."/>
            <person name="Chung C.Y.L."/>
            <person name="Li M.-W."/>
            <person name="Wong F.-L."/>
            <person name="Chan T.-F."/>
            <person name="Lam H.-M."/>
        </authorList>
    </citation>
    <scope>NUCLEOTIDE SEQUENCE [LARGE SCALE GENOMIC DNA]</scope>
    <source>
        <strain evidence="3">cv. W05</strain>
        <tissue evidence="2">Hypocotyl of etiolated seedlings</tissue>
    </source>
</reference>
<gene>
    <name evidence="2" type="ORF">D0Y65_011869</name>
</gene>
<dbReference type="PANTHER" id="PTHR31066:SF27">
    <property type="entry name" value="EXPRESSED PROTEIN"/>
    <property type="match status" value="1"/>
</dbReference>
<dbReference type="InterPro" id="IPR053198">
    <property type="entry name" value="Gynoecium_Dev_Regulator"/>
</dbReference>
<evidence type="ECO:0000313" key="3">
    <source>
        <dbReference type="Proteomes" id="UP000289340"/>
    </source>
</evidence>
<dbReference type="EMBL" id="QZWG01000005">
    <property type="protein sequence ID" value="RZC11831.1"/>
    <property type="molecule type" value="Genomic_DNA"/>
</dbReference>